<feature type="transmembrane region" description="Helical" evidence="10">
    <location>
        <begin position="208"/>
        <end position="233"/>
    </location>
</feature>
<dbReference type="InterPro" id="IPR027470">
    <property type="entry name" value="Cation_efflux_CTD"/>
</dbReference>
<evidence type="ECO:0000313" key="14">
    <source>
        <dbReference type="Proteomes" id="UP001172645"/>
    </source>
</evidence>
<evidence type="ECO:0000256" key="9">
    <source>
        <dbReference type="SAM" id="MobiDB-lite"/>
    </source>
</evidence>
<comment type="subcellular location">
    <subcellularLocation>
        <location evidence="1">Membrane</location>
        <topology evidence="1">Multi-pass membrane protein</topology>
    </subcellularLocation>
</comment>
<keyword evidence="4 10" id="KW-0812">Transmembrane</keyword>
<feature type="transmembrane region" description="Helical" evidence="10">
    <location>
        <begin position="71"/>
        <end position="89"/>
    </location>
</feature>
<dbReference type="Gene3D" id="1.20.1510.10">
    <property type="entry name" value="Cation efflux protein transmembrane domain"/>
    <property type="match status" value="1"/>
</dbReference>
<dbReference type="NCBIfam" id="TIGR01297">
    <property type="entry name" value="CDF"/>
    <property type="match status" value="1"/>
</dbReference>
<dbReference type="RefSeq" id="WP_285871984.1">
    <property type="nucleotide sequence ID" value="NZ_JARFYM010000031.1"/>
</dbReference>
<feature type="domain" description="Cation efflux protein cytoplasmic" evidence="12">
    <location>
        <begin position="234"/>
        <end position="308"/>
    </location>
</feature>
<keyword evidence="14" id="KW-1185">Reference proteome</keyword>
<evidence type="ECO:0000259" key="12">
    <source>
        <dbReference type="Pfam" id="PF16916"/>
    </source>
</evidence>
<comment type="similarity">
    <text evidence="2">Belongs to the cation diffusion facilitator (CDF) transporter (TC 2.A.4) family. SLC30A subfamily.</text>
</comment>
<evidence type="ECO:0000256" key="5">
    <source>
        <dbReference type="ARBA" id="ARBA00022906"/>
    </source>
</evidence>
<comment type="caution">
    <text evidence="13">The sequence shown here is derived from an EMBL/GenBank/DDBJ whole genome shotgun (WGS) entry which is preliminary data.</text>
</comment>
<gene>
    <name evidence="13" type="ORF">PY649_27205</name>
</gene>
<evidence type="ECO:0000256" key="1">
    <source>
        <dbReference type="ARBA" id="ARBA00004141"/>
    </source>
</evidence>
<evidence type="ECO:0000259" key="11">
    <source>
        <dbReference type="Pfam" id="PF01545"/>
    </source>
</evidence>
<feature type="transmembrane region" description="Helical" evidence="10">
    <location>
        <begin position="101"/>
        <end position="125"/>
    </location>
</feature>
<dbReference type="PANTHER" id="PTHR11562:SF17">
    <property type="entry name" value="RE54080P-RELATED"/>
    <property type="match status" value="1"/>
</dbReference>
<sequence>MTHTHDHDHHGHSRHAADHGHDHGQFGHAHVPQNFGKAFALGIALNAAFVVIEVVYGVLAHSVALIADAGHNLSDALGLAVAWAAVVLARRKPTSRFTYGLGGTSILAALFNAIFLLVVTGGLTWEAIRRFAEPQPAAGGTVMIVAACGIVLNGFCAWLFASGRKGDLNVRGAYLHMAADALVSLGVVGGGLVILVTRWSWVDPLMTLVISIVIVRGTWSLLTGAISMSLGAVPPNVDLSRLRTFLHELPGVADVHDLHVWSLSTTETAMTCHLVLPDGHPGDEFIERVADEINTRFEIGHATLQIEQAPSPEHMHRAC</sequence>
<feature type="transmembrane region" description="Helical" evidence="10">
    <location>
        <begin position="38"/>
        <end position="59"/>
    </location>
</feature>
<keyword evidence="5" id="KW-0864">Zinc transport</keyword>
<reference evidence="13" key="1">
    <citation type="submission" date="2023-06" db="EMBL/GenBank/DDBJ databases">
        <title>Phylogenetic Diversity of Rhizobium strains.</title>
        <authorList>
            <person name="Moura F.T."/>
            <person name="Helene L.C.F."/>
            <person name="Hungria M."/>
        </authorList>
    </citation>
    <scope>NUCLEOTIDE SEQUENCE</scope>
    <source>
        <strain evidence="13">CCGE526</strain>
    </source>
</reference>
<evidence type="ECO:0000256" key="3">
    <source>
        <dbReference type="ARBA" id="ARBA00022448"/>
    </source>
</evidence>
<dbReference type="SUPFAM" id="SSF160240">
    <property type="entry name" value="Cation efflux protein cytoplasmic domain-like"/>
    <property type="match status" value="1"/>
</dbReference>
<dbReference type="InterPro" id="IPR036837">
    <property type="entry name" value="Cation_efflux_CTD_sf"/>
</dbReference>
<protein>
    <submittedName>
        <fullName evidence="13">Cation diffusion facilitator family transporter</fullName>
    </submittedName>
</protein>
<keyword evidence="3" id="KW-0813">Transport</keyword>
<dbReference type="InterPro" id="IPR027469">
    <property type="entry name" value="Cation_efflux_TMD_sf"/>
</dbReference>
<evidence type="ECO:0000256" key="8">
    <source>
        <dbReference type="ARBA" id="ARBA00023136"/>
    </source>
</evidence>
<dbReference type="EMBL" id="JARFYM010000031">
    <property type="protein sequence ID" value="MDL2402587.1"/>
    <property type="molecule type" value="Genomic_DNA"/>
</dbReference>
<dbReference type="InterPro" id="IPR050681">
    <property type="entry name" value="CDF/SLC30A"/>
</dbReference>
<organism evidence="13 14">
    <name type="scientific">Rhizobium mayense</name>
    <dbReference type="NCBI Taxonomy" id="1312184"/>
    <lineage>
        <taxon>Bacteria</taxon>
        <taxon>Pseudomonadati</taxon>
        <taxon>Pseudomonadota</taxon>
        <taxon>Alphaproteobacteria</taxon>
        <taxon>Hyphomicrobiales</taxon>
        <taxon>Rhizobiaceae</taxon>
        <taxon>Rhizobium/Agrobacterium group</taxon>
        <taxon>Rhizobium</taxon>
    </lineage>
</organism>
<name>A0ABT7K331_9HYPH</name>
<evidence type="ECO:0000256" key="10">
    <source>
        <dbReference type="SAM" id="Phobius"/>
    </source>
</evidence>
<dbReference type="SUPFAM" id="SSF161111">
    <property type="entry name" value="Cation efflux protein transmembrane domain-like"/>
    <property type="match status" value="1"/>
</dbReference>
<evidence type="ECO:0000256" key="4">
    <source>
        <dbReference type="ARBA" id="ARBA00022692"/>
    </source>
</evidence>
<feature type="domain" description="Cation efflux protein transmembrane" evidence="11">
    <location>
        <begin position="41"/>
        <end position="226"/>
    </location>
</feature>
<dbReference type="InterPro" id="IPR002524">
    <property type="entry name" value="Cation_efflux"/>
</dbReference>
<feature type="transmembrane region" description="Helical" evidence="10">
    <location>
        <begin position="173"/>
        <end position="196"/>
    </location>
</feature>
<feature type="transmembrane region" description="Helical" evidence="10">
    <location>
        <begin position="137"/>
        <end position="161"/>
    </location>
</feature>
<dbReference type="Pfam" id="PF16916">
    <property type="entry name" value="ZT_dimer"/>
    <property type="match status" value="1"/>
</dbReference>
<keyword evidence="7" id="KW-0406">Ion transport</keyword>
<evidence type="ECO:0000313" key="13">
    <source>
        <dbReference type="EMBL" id="MDL2402587.1"/>
    </source>
</evidence>
<proteinExistence type="inferred from homology"/>
<evidence type="ECO:0000256" key="2">
    <source>
        <dbReference type="ARBA" id="ARBA00008873"/>
    </source>
</evidence>
<dbReference type="Proteomes" id="UP001172645">
    <property type="component" value="Unassembled WGS sequence"/>
</dbReference>
<keyword evidence="8 10" id="KW-0472">Membrane</keyword>
<accession>A0ABT7K331</accession>
<keyword evidence="5" id="KW-0862">Zinc</keyword>
<keyword evidence="6 10" id="KW-1133">Transmembrane helix</keyword>
<dbReference type="InterPro" id="IPR058533">
    <property type="entry name" value="Cation_efflux_TM"/>
</dbReference>
<feature type="region of interest" description="Disordered" evidence="9">
    <location>
        <begin position="1"/>
        <end position="23"/>
    </location>
</feature>
<dbReference type="PANTHER" id="PTHR11562">
    <property type="entry name" value="CATION EFFLUX PROTEIN/ ZINC TRANSPORTER"/>
    <property type="match status" value="1"/>
</dbReference>
<dbReference type="Pfam" id="PF01545">
    <property type="entry name" value="Cation_efflux"/>
    <property type="match status" value="1"/>
</dbReference>
<evidence type="ECO:0000256" key="7">
    <source>
        <dbReference type="ARBA" id="ARBA00023065"/>
    </source>
</evidence>
<evidence type="ECO:0000256" key="6">
    <source>
        <dbReference type="ARBA" id="ARBA00022989"/>
    </source>
</evidence>